<dbReference type="InterPro" id="IPR004827">
    <property type="entry name" value="bZIP"/>
</dbReference>
<comment type="subcellular location">
    <subcellularLocation>
        <location evidence="2">Cytoplasm</location>
    </subcellularLocation>
    <subcellularLocation>
        <location evidence="1">Nucleus</location>
    </subcellularLocation>
</comment>
<evidence type="ECO:0000259" key="6">
    <source>
        <dbReference type="PROSITE" id="PS50217"/>
    </source>
</evidence>
<dbReference type="SMART" id="SM00338">
    <property type="entry name" value="BRLZ"/>
    <property type="match status" value="1"/>
</dbReference>
<feature type="compositionally biased region" description="Basic and acidic residues" evidence="5">
    <location>
        <begin position="143"/>
        <end position="154"/>
    </location>
</feature>
<feature type="compositionally biased region" description="Low complexity" evidence="5">
    <location>
        <begin position="369"/>
        <end position="387"/>
    </location>
</feature>
<feature type="compositionally biased region" description="Polar residues" evidence="5">
    <location>
        <begin position="29"/>
        <end position="42"/>
    </location>
</feature>
<dbReference type="OrthoDB" id="5380163at2759"/>
<dbReference type="InterPro" id="IPR050936">
    <property type="entry name" value="AP-1-like"/>
</dbReference>
<dbReference type="STRING" id="196109.A0A136JHX0"/>
<evidence type="ECO:0000313" key="8">
    <source>
        <dbReference type="Proteomes" id="UP000070501"/>
    </source>
</evidence>
<dbReference type="PANTHER" id="PTHR40621">
    <property type="entry name" value="TRANSCRIPTION FACTOR KAPC-RELATED"/>
    <property type="match status" value="1"/>
</dbReference>
<comment type="similarity">
    <text evidence="4">Belongs to the bZIP family. YAP subfamily.</text>
</comment>
<dbReference type="GO" id="GO:0000976">
    <property type="term" value="F:transcription cis-regulatory region binding"/>
    <property type="evidence" value="ECO:0007669"/>
    <property type="project" value="InterPro"/>
</dbReference>
<dbReference type="Pfam" id="PF08601">
    <property type="entry name" value="PAP1"/>
    <property type="match status" value="2"/>
</dbReference>
<dbReference type="EMBL" id="KQ964245">
    <property type="protein sequence ID" value="KXJ96741.1"/>
    <property type="molecule type" value="Genomic_DNA"/>
</dbReference>
<feature type="compositionally biased region" description="Polar residues" evidence="5">
    <location>
        <begin position="275"/>
        <end position="312"/>
    </location>
</feature>
<dbReference type="InterPro" id="IPR023167">
    <property type="entry name" value="Yap1_redox_dom_sf"/>
</dbReference>
<keyword evidence="8" id="KW-1185">Reference proteome</keyword>
<dbReference type="GO" id="GO:0001228">
    <property type="term" value="F:DNA-binding transcription activator activity, RNA polymerase II-specific"/>
    <property type="evidence" value="ECO:0007669"/>
    <property type="project" value="TreeGrafter"/>
</dbReference>
<organism evidence="7 8">
    <name type="scientific">Microdochium bolleyi</name>
    <dbReference type="NCBI Taxonomy" id="196109"/>
    <lineage>
        <taxon>Eukaryota</taxon>
        <taxon>Fungi</taxon>
        <taxon>Dikarya</taxon>
        <taxon>Ascomycota</taxon>
        <taxon>Pezizomycotina</taxon>
        <taxon>Sordariomycetes</taxon>
        <taxon>Xylariomycetidae</taxon>
        <taxon>Xylariales</taxon>
        <taxon>Microdochiaceae</taxon>
        <taxon>Microdochium</taxon>
    </lineage>
</organism>
<sequence length="609" mass="65831">MASSQDGGAIPPQFILTPQQQNLLYRALTSNQPNTNPSSTMVNDPLSLSPSSLHNSSPALQHNGLVAPTSVQESPFLDYDYDLGVDNNFDFDFVSGDQAKMIGDLPGTTTANSEQEAKSNSSEPETHDKRSHPDDDEEADEEGGGKRRESEGKTSKKPGRKPLTNEPTSKRKAQNRAAQRAFRERKEKHLSDLETKVEELEKASTSVNNENAQLKAQIDKLTVELAEYKKRLTQANAGGRSVSAGNARSGFGSAALQNLSDVNFHFEFPKFGGVQSSPDLTAPAQQSSTGRTYPSPSITTGSQNSPATSSKDYASPRNAKSRSSSDTLLKDVTLKSPPLYNNSPLYDNLFGTSASRTSLDSASFSINGGNTASPSASSNSNAGPSSSCGTSPEPCTQSPLGFKPLDTLTTIGEEQPTLTTSNLNTFGNLENADFNLGWLSQQNGGQFDPQLFNDYREPQENVLANPAFDDSFFNDAFEMDFSTPYNIAPSSPNLPKKKNLIAEIDARKETEDTITMNNNGKLLTCSNIWYEPSGDNKLEVGYGTNAHHREKLQTCPKVQNGDLDLDGLCSDLQKKAKCGGSGAVVDEHDFKTIMTKYLGPEDVKGCRDI</sequence>
<feature type="compositionally biased region" description="Basic and acidic residues" evidence="5">
    <location>
        <begin position="181"/>
        <end position="194"/>
    </location>
</feature>
<dbReference type="Pfam" id="PF00170">
    <property type="entry name" value="bZIP_1"/>
    <property type="match status" value="1"/>
</dbReference>
<dbReference type="Gene3D" id="1.20.5.170">
    <property type="match status" value="1"/>
</dbReference>
<dbReference type="GO" id="GO:0034599">
    <property type="term" value="P:cellular response to oxidative stress"/>
    <property type="evidence" value="ECO:0007669"/>
    <property type="project" value="UniProtKB-ARBA"/>
</dbReference>
<reference evidence="8" key="1">
    <citation type="submission" date="2016-02" db="EMBL/GenBank/DDBJ databases">
        <title>Draft genome sequence of Microdochium bolleyi, a fungal endophyte of beachgrass.</title>
        <authorList>
            <consortium name="DOE Joint Genome Institute"/>
            <person name="David A.S."/>
            <person name="May G."/>
            <person name="Haridas S."/>
            <person name="Lim J."/>
            <person name="Wang M."/>
            <person name="Labutti K."/>
            <person name="Lipzen A."/>
            <person name="Barry K."/>
            <person name="Grigoriev I.V."/>
        </authorList>
    </citation>
    <scope>NUCLEOTIDE SEQUENCE [LARGE SCALE GENOMIC DNA]</scope>
    <source>
        <strain evidence="8">J235TASD1</strain>
    </source>
</reference>
<dbReference type="AlphaFoldDB" id="A0A136JHX0"/>
<name>A0A136JHX0_9PEZI</name>
<feature type="region of interest" description="Disordered" evidence="5">
    <location>
        <begin position="102"/>
        <end position="194"/>
    </location>
</feature>
<evidence type="ECO:0000313" key="7">
    <source>
        <dbReference type="EMBL" id="KXJ96741.1"/>
    </source>
</evidence>
<evidence type="ECO:0000256" key="4">
    <source>
        <dbReference type="ARBA" id="ARBA00038132"/>
    </source>
</evidence>
<dbReference type="InterPro" id="IPR046347">
    <property type="entry name" value="bZIP_sf"/>
</dbReference>
<gene>
    <name evidence="7" type="ORF">Micbo1qcDRAFT_2755</name>
</gene>
<dbReference type="InterPro" id="IPR013910">
    <property type="entry name" value="TF_PAP1"/>
</dbReference>
<feature type="region of interest" description="Disordered" evidence="5">
    <location>
        <begin position="369"/>
        <end position="405"/>
    </location>
</feature>
<feature type="compositionally biased region" description="Polar residues" evidence="5">
    <location>
        <begin position="107"/>
        <end position="123"/>
    </location>
</feature>
<evidence type="ECO:0000256" key="5">
    <source>
        <dbReference type="SAM" id="MobiDB-lite"/>
    </source>
</evidence>
<feature type="region of interest" description="Disordered" evidence="5">
    <location>
        <begin position="29"/>
        <end position="61"/>
    </location>
</feature>
<evidence type="ECO:0000256" key="2">
    <source>
        <dbReference type="ARBA" id="ARBA00004496"/>
    </source>
</evidence>
<keyword evidence="3" id="KW-0539">Nucleus</keyword>
<accession>A0A136JHX0</accession>
<feature type="compositionally biased region" description="Polar residues" evidence="5">
    <location>
        <begin position="388"/>
        <end position="399"/>
    </location>
</feature>
<dbReference type="PANTHER" id="PTHR40621:SF6">
    <property type="entry name" value="AP-1-LIKE TRANSCRIPTION FACTOR YAP1-RELATED"/>
    <property type="match status" value="1"/>
</dbReference>
<dbReference type="PROSITE" id="PS50217">
    <property type="entry name" value="BZIP"/>
    <property type="match status" value="1"/>
</dbReference>
<evidence type="ECO:0000256" key="1">
    <source>
        <dbReference type="ARBA" id="ARBA00004123"/>
    </source>
</evidence>
<dbReference type="SUPFAM" id="SSF111430">
    <property type="entry name" value="YAP1 redox domain"/>
    <property type="match status" value="1"/>
</dbReference>
<dbReference type="FunCoup" id="A0A136JHX0">
    <property type="interactions" value="2877"/>
</dbReference>
<protein>
    <submittedName>
        <fullName evidence="7">Transcription factor PAP1-domain-containing protein</fullName>
    </submittedName>
</protein>
<dbReference type="CDD" id="cd14688">
    <property type="entry name" value="bZIP_YAP"/>
    <property type="match status" value="1"/>
</dbReference>
<dbReference type="FunFam" id="1.20.5.170:FF:000067">
    <property type="entry name" value="BZIP transcription factor"/>
    <property type="match status" value="1"/>
</dbReference>
<dbReference type="Proteomes" id="UP000070501">
    <property type="component" value="Unassembled WGS sequence"/>
</dbReference>
<proteinExistence type="inferred from homology"/>
<dbReference type="Gene3D" id="1.10.238.100">
    <property type="entry name" value="YAP1 redox domain. Chain B"/>
    <property type="match status" value="1"/>
</dbReference>
<dbReference type="GO" id="GO:0090575">
    <property type="term" value="C:RNA polymerase II transcription regulator complex"/>
    <property type="evidence" value="ECO:0007669"/>
    <property type="project" value="TreeGrafter"/>
</dbReference>
<feature type="compositionally biased region" description="Low complexity" evidence="5">
    <location>
        <begin position="45"/>
        <end position="58"/>
    </location>
</feature>
<feature type="domain" description="BZIP" evidence="6">
    <location>
        <begin position="165"/>
        <end position="228"/>
    </location>
</feature>
<dbReference type="InParanoid" id="A0A136JHX0"/>
<dbReference type="SUPFAM" id="SSF57959">
    <property type="entry name" value="Leucine zipper domain"/>
    <property type="match status" value="1"/>
</dbReference>
<feature type="compositionally biased region" description="Basic and acidic residues" evidence="5">
    <location>
        <begin position="124"/>
        <end position="133"/>
    </location>
</feature>
<evidence type="ECO:0000256" key="3">
    <source>
        <dbReference type="ARBA" id="ARBA00023242"/>
    </source>
</evidence>
<feature type="region of interest" description="Disordered" evidence="5">
    <location>
        <begin position="275"/>
        <end position="330"/>
    </location>
</feature>
<dbReference type="GO" id="GO:0005737">
    <property type="term" value="C:cytoplasm"/>
    <property type="evidence" value="ECO:0007669"/>
    <property type="project" value="UniProtKB-SubCell"/>
</dbReference>
<dbReference type="PROSITE" id="PS00036">
    <property type="entry name" value="BZIP_BASIC"/>
    <property type="match status" value="1"/>
</dbReference>